<organism evidence="2 3">
    <name type="scientific">Basidiobolus ranarum</name>
    <dbReference type="NCBI Taxonomy" id="34480"/>
    <lineage>
        <taxon>Eukaryota</taxon>
        <taxon>Fungi</taxon>
        <taxon>Fungi incertae sedis</taxon>
        <taxon>Zoopagomycota</taxon>
        <taxon>Entomophthoromycotina</taxon>
        <taxon>Basidiobolomycetes</taxon>
        <taxon>Basidiobolales</taxon>
        <taxon>Basidiobolaceae</taxon>
        <taxon>Basidiobolus</taxon>
    </lineage>
</organism>
<sequence>MSRNSEKQLSGLNRFLRAQEEESLKDKIQKRPPLKTLNTASEIKNWIPSIKRDISYCLHHLSGVRNYPEKKISEFQERLELLEREYERFVKKVKVLDPSTIGTPGEAHKYYSKRKFNSIAKETSEAGSLDFDTDKGPTIRLRVLEQDENKILEPTVSVTTLCEEHQNQPLEFRKKIKLNDILTHKDSPSTQNSVESLNLVSSYGSDSESDDLN</sequence>
<dbReference type="Pfam" id="PF06246">
    <property type="entry name" value="Isy1"/>
    <property type="match status" value="1"/>
</dbReference>
<gene>
    <name evidence="2" type="ORF">K7432_005045</name>
</gene>
<dbReference type="EMBL" id="JASJQH010000188">
    <property type="protein sequence ID" value="KAK9766113.1"/>
    <property type="molecule type" value="Genomic_DNA"/>
</dbReference>
<evidence type="ECO:0000313" key="2">
    <source>
        <dbReference type="EMBL" id="KAK9766113.1"/>
    </source>
</evidence>
<evidence type="ECO:0000256" key="1">
    <source>
        <dbReference type="SAM" id="MobiDB-lite"/>
    </source>
</evidence>
<protein>
    <submittedName>
        <fullName evidence="2">Uncharacterized protein</fullName>
    </submittedName>
</protein>
<comment type="caution">
    <text evidence="2">The sequence shown here is derived from an EMBL/GenBank/DDBJ whole genome shotgun (WGS) entry which is preliminary data.</text>
</comment>
<accession>A0ABR2WXB0</accession>
<name>A0ABR2WXB0_9FUNG</name>
<proteinExistence type="predicted"/>
<evidence type="ECO:0000313" key="3">
    <source>
        <dbReference type="Proteomes" id="UP001479436"/>
    </source>
</evidence>
<reference evidence="2 3" key="1">
    <citation type="submission" date="2023-04" db="EMBL/GenBank/DDBJ databases">
        <title>Genome of Basidiobolus ranarum AG-B5.</title>
        <authorList>
            <person name="Stajich J.E."/>
            <person name="Carter-House D."/>
            <person name="Gryganskyi A."/>
        </authorList>
    </citation>
    <scope>NUCLEOTIDE SEQUENCE [LARGE SCALE GENOMIC DNA]</scope>
    <source>
        <strain evidence="2 3">AG-B5</strain>
    </source>
</reference>
<feature type="compositionally biased region" description="Polar residues" evidence="1">
    <location>
        <begin position="188"/>
        <end position="206"/>
    </location>
</feature>
<dbReference type="Proteomes" id="UP001479436">
    <property type="component" value="Unassembled WGS sequence"/>
</dbReference>
<keyword evidence="3" id="KW-1185">Reference proteome</keyword>
<dbReference type="InterPro" id="IPR009360">
    <property type="entry name" value="Isy1"/>
</dbReference>
<feature type="region of interest" description="Disordered" evidence="1">
    <location>
        <begin position="185"/>
        <end position="213"/>
    </location>
</feature>